<feature type="signal peptide" evidence="1">
    <location>
        <begin position="1"/>
        <end position="35"/>
    </location>
</feature>
<dbReference type="AlphaFoldDB" id="H5UVR1"/>
<accession>H5UVR1</accession>
<dbReference type="eggNOG" id="ENOG50329AY">
    <property type="taxonomic scope" value="Bacteria"/>
</dbReference>
<proteinExistence type="predicted"/>
<evidence type="ECO:0000256" key="1">
    <source>
        <dbReference type="SAM" id="SignalP"/>
    </source>
</evidence>
<evidence type="ECO:0000313" key="3">
    <source>
        <dbReference type="Proteomes" id="UP000004367"/>
    </source>
</evidence>
<keyword evidence="3" id="KW-1185">Reference proteome</keyword>
<dbReference type="RefSeq" id="WP_009483662.1">
    <property type="nucleotide sequence ID" value="NZ_BAFE01000094.1"/>
</dbReference>
<gene>
    <name evidence="2" type="ORF">MOPEL_135_00570</name>
</gene>
<organism evidence="2 3">
    <name type="scientific">Mobilicoccus pelagius NBRC 104925</name>
    <dbReference type="NCBI Taxonomy" id="1089455"/>
    <lineage>
        <taxon>Bacteria</taxon>
        <taxon>Bacillati</taxon>
        <taxon>Actinomycetota</taxon>
        <taxon>Actinomycetes</taxon>
        <taxon>Micrococcales</taxon>
        <taxon>Dermatophilaceae</taxon>
        <taxon>Mobilicoccus</taxon>
    </lineage>
</organism>
<keyword evidence="1" id="KW-0732">Signal</keyword>
<dbReference type="Proteomes" id="UP000004367">
    <property type="component" value="Unassembled WGS sequence"/>
</dbReference>
<sequence>MLDRTHRPARARLAGAVALTLGLGLGLATAAPADAAPTTTSVATSATAATAGATAAPALAARTPLPRNCLAEYTTTGRDGIVTSLVYADRRFAAAPYAGWRISPAPRFVEPVGFDETDSSASMVSLVVRPDGVMESVRVTATPVGGVVGTDDTSVPTAHAATTWKAARPVRVGHGWNAVRDIAVPGTEDAPFLFALRGDRLDRYVFGPNAAGDAVVRTGPHAATAGFRSVRSLTWTRETTVRGARADVLVGLDGGRLVEYTVPRTERPRVTKRVLVNRGWGSVSRVDAGACFTSASPQARPTRSVPILGTVGRSIRLYLDRDSRNGSGRDIANYGEVGRRP</sequence>
<name>H5UVR1_9MICO</name>
<dbReference type="Gene3D" id="2.115.10.10">
    <property type="entry name" value="Tachylectin 2"/>
    <property type="match status" value="1"/>
</dbReference>
<reference evidence="2 3" key="1">
    <citation type="submission" date="2012-02" db="EMBL/GenBank/DDBJ databases">
        <title>Whole genome shotgun sequence of Mobilicoccus pelagius NBRC 104925.</title>
        <authorList>
            <person name="Yoshida Y."/>
            <person name="Hosoyama A."/>
            <person name="Tsuchikane K."/>
            <person name="Katsumata H."/>
            <person name="Yamazaki S."/>
            <person name="Fujita N."/>
        </authorList>
    </citation>
    <scope>NUCLEOTIDE SEQUENCE [LARGE SCALE GENOMIC DNA]</scope>
    <source>
        <strain evidence="2 3">NBRC 104925</strain>
    </source>
</reference>
<feature type="chain" id="PRO_5039286249" evidence="1">
    <location>
        <begin position="36"/>
        <end position="341"/>
    </location>
</feature>
<comment type="caution">
    <text evidence="2">The sequence shown here is derived from an EMBL/GenBank/DDBJ whole genome shotgun (WGS) entry which is preliminary data.</text>
</comment>
<dbReference type="EMBL" id="BAFE01000094">
    <property type="protein sequence ID" value="GAB49819.1"/>
    <property type="molecule type" value="Genomic_DNA"/>
</dbReference>
<protein>
    <submittedName>
        <fullName evidence="2">Uncharacterized protein</fullName>
    </submittedName>
</protein>
<evidence type="ECO:0000313" key="2">
    <source>
        <dbReference type="EMBL" id="GAB49819.1"/>
    </source>
</evidence>
<dbReference type="OrthoDB" id="4914177at2"/>